<sequence>MAAGLHRAKPRKSESMKAYSGDFAMSNVQWTMRLHSPPQSHPAVLLRLQFTASEAVYR</sequence>
<dbReference type="AlphaFoldDB" id="A0A2U9B147"/>
<keyword evidence="2" id="KW-1185">Reference proteome</keyword>
<accession>A0A2U9B147</accession>
<protein>
    <submittedName>
        <fullName evidence="1">Uncharacterized protein</fullName>
    </submittedName>
</protein>
<evidence type="ECO:0000313" key="2">
    <source>
        <dbReference type="Proteomes" id="UP000246464"/>
    </source>
</evidence>
<organism evidence="1 2">
    <name type="scientific">Scophthalmus maximus</name>
    <name type="common">Turbot</name>
    <name type="synonym">Psetta maxima</name>
    <dbReference type="NCBI Taxonomy" id="52904"/>
    <lineage>
        <taxon>Eukaryota</taxon>
        <taxon>Metazoa</taxon>
        <taxon>Chordata</taxon>
        <taxon>Craniata</taxon>
        <taxon>Vertebrata</taxon>
        <taxon>Euteleostomi</taxon>
        <taxon>Actinopterygii</taxon>
        <taxon>Neopterygii</taxon>
        <taxon>Teleostei</taxon>
        <taxon>Neoteleostei</taxon>
        <taxon>Acanthomorphata</taxon>
        <taxon>Carangaria</taxon>
        <taxon>Pleuronectiformes</taxon>
        <taxon>Pleuronectoidei</taxon>
        <taxon>Scophthalmidae</taxon>
        <taxon>Scophthalmus</taxon>
    </lineage>
</organism>
<reference evidence="1 2" key="1">
    <citation type="submission" date="2017-12" db="EMBL/GenBank/DDBJ databases">
        <title>Integrating genomic resources of turbot (Scophthalmus maximus) in depth evaluation of genetic and physical mapping variation across individuals.</title>
        <authorList>
            <person name="Martinez P."/>
        </authorList>
    </citation>
    <scope>NUCLEOTIDE SEQUENCE [LARGE SCALE GENOMIC DNA]</scope>
</reference>
<proteinExistence type="predicted"/>
<gene>
    <name evidence="1" type="ORF">SMAX5B_019466</name>
</gene>
<dbReference type="Proteomes" id="UP000246464">
    <property type="component" value="Chromosome 2"/>
</dbReference>
<evidence type="ECO:0000313" key="1">
    <source>
        <dbReference type="EMBL" id="AWO97640.1"/>
    </source>
</evidence>
<name>A0A2U9B147_SCOMX</name>
<dbReference type="EMBL" id="CP026244">
    <property type="protein sequence ID" value="AWO97640.1"/>
    <property type="molecule type" value="Genomic_DNA"/>
</dbReference>